<evidence type="ECO:0000256" key="14">
    <source>
        <dbReference type="SAM" id="Phobius"/>
    </source>
</evidence>
<dbReference type="InterPro" id="IPR036890">
    <property type="entry name" value="HATPase_C_sf"/>
</dbReference>
<evidence type="ECO:0000256" key="10">
    <source>
        <dbReference type="ARBA" id="ARBA00022840"/>
    </source>
</evidence>
<evidence type="ECO:0000256" key="3">
    <source>
        <dbReference type="ARBA" id="ARBA00012438"/>
    </source>
</evidence>
<dbReference type="EMBL" id="JAROAS010000013">
    <property type="protein sequence ID" value="MED4128188.1"/>
    <property type="molecule type" value="Genomic_DNA"/>
</dbReference>
<dbReference type="SUPFAM" id="SSF47384">
    <property type="entry name" value="Homodimeric domain of signal transducing histidine kinase"/>
    <property type="match status" value="1"/>
</dbReference>
<feature type="transmembrane region" description="Helical" evidence="14">
    <location>
        <begin position="353"/>
        <end position="374"/>
    </location>
</feature>
<dbReference type="SMART" id="SM00388">
    <property type="entry name" value="HisKA"/>
    <property type="match status" value="1"/>
</dbReference>
<evidence type="ECO:0000256" key="1">
    <source>
        <dbReference type="ARBA" id="ARBA00000085"/>
    </source>
</evidence>
<evidence type="ECO:0000313" key="16">
    <source>
        <dbReference type="EMBL" id="MED4128188.1"/>
    </source>
</evidence>
<keyword evidence="8" id="KW-0547">Nucleotide-binding</keyword>
<keyword evidence="12" id="KW-0902">Two-component regulatory system</keyword>
<dbReference type="InterPro" id="IPR003594">
    <property type="entry name" value="HATPase_dom"/>
</dbReference>
<keyword evidence="13 14" id="KW-0472">Membrane</keyword>
<keyword evidence="10" id="KW-0067">ATP-binding</keyword>
<dbReference type="PANTHER" id="PTHR45528:SF1">
    <property type="entry name" value="SENSOR HISTIDINE KINASE CPXA"/>
    <property type="match status" value="1"/>
</dbReference>
<organism evidence="16 17">
    <name type="scientific">Shouchella miscanthi</name>
    <dbReference type="NCBI Taxonomy" id="2598861"/>
    <lineage>
        <taxon>Bacteria</taxon>
        <taxon>Bacillati</taxon>
        <taxon>Bacillota</taxon>
        <taxon>Bacilli</taxon>
        <taxon>Bacillales</taxon>
        <taxon>Bacillaceae</taxon>
        <taxon>Shouchella</taxon>
    </lineage>
</organism>
<feature type="domain" description="Histidine kinase" evidence="15">
    <location>
        <begin position="521"/>
        <end position="734"/>
    </location>
</feature>
<feature type="transmembrane region" description="Helical" evidence="14">
    <location>
        <begin position="407"/>
        <end position="429"/>
    </location>
</feature>
<dbReference type="Proteomes" id="UP001341820">
    <property type="component" value="Unassembled WGS sequence"/>
</dbReference>
<dbReference type="EC" id="2.7.13.3" evidence="3"/>
<dbReference type="SUPFAM" id="SSF55874">
    <property type="entry name" value="ATPase domain of HSP90 chaperone/DNA topoisomerase II/histidine kinase"/>
    <property type="match status" value="1"/>
</dbReference>
<feature type="transmembrane region" description="Helical" evidence="14">
    <location>
        <begin position="435"/>
        <end position="454"/>
    </location>
</feature>
<dbReference type="GO" id="GO:0016301">
    <property type="term" value="F:kinase activity"/>
    <property type="evidence" value="ECO:0007669"/>
    <property type="project" value="UniProtKB-KW"/>
</dbReference>
<feature type="transmembrane region" description="Helical" evidence="14">
    <location>
        <begin position="12"/>
        <end position="32"/>
    </location>
</feature>
<proteinExistence type="predicted"/>
<feature type="transmembrane region" description="Helical" evidence="14">
    <location>
        <begin position="275"/>
        <end position="295"/>
    </location>
</feature>
<evidence type="ECO:0000256" key="6">
    <source>
        <dbReference type="ARBA" id="ARBA00022679"/>
    </source>
</evidence>
<dbReference type="InterPro" id="IPR003661">
    <property type="entry name" value="HisK_dim/P_dom"/>
</dbReference>
<dbReference type="CDD" id="cd00082">
    <property type="entry name" value="HisKA"/>
    <property type="match status" value="1"/>
</dbReference>
<keyword evidence="17" id="KW-1185">Reference proteome</keyword>
<keyword evidence="9 16" id="KW-0418">Kinase</keyword>
<dbReference type="PANTHER" id="PTHR45528">
    <property type="entry name" value="SENSOR HISTIDINE KINASE CPXA"/>
    <property type="match status" value="1"/>
</dbReference>
<evidence type="ECO:0000256" key="8">
    <source>
        <dbReference type="ARBA" id="ARBA00022741"/>
    </source>
</evidence>
<evidence type="ECO:0000256" key="4">
    <source>
        <dbReference type="ARBA" id="ARBA00022475"/>
    </source>
</evidence>
<evidence type="ECO:0000259" key="15">
    <source>
        <dbReference type="PROSITE" id="PS50109"/>
    </source>
</evidence>
<keyword evidence="6" id="KW-0808">Transferase</keyword>
<evidence type="ECO:0000256" key="13">
    <source>
        <dbReference type="ARBA" id="ARBA00023136"/>
    </source>
</evidence>
<accession>A0ABU6NJ03</accession>
<dbReference type="Pfam" id="PF00512">
    <property type="entry name" value="HisKA"/>
    <property type="match status" value="1"/>
</dbReference>
<reference evidence="16 17" key="1">
    <citation type="submission" date="2023-03" db="EMBL/GenBank/DDBJ databases">
        <title>Bacillus Genome Sequencing.</title>
        <authorList>
            <person name="Dunlap C."/>
        </authorList>
    </citation>
    <scope>NUCLEOTIDE SEQUENCE [LARGE SCALE GENOMIC DNA]</scope>
    <source>
        <strain evidence="16 17">B-4107</strain>
    </source>
</reference>
<protein>
    <recommendedName>
        <fullName evidence="3">histidine kinase</fullName>
        <ecNumber evidence="3">2.7.13.3</ecNumber>
    </recommendedName>
</protein>
<dbReference type="RefSeq" id="WP_328236971.1">
    <property type="nucleotide sequence ID" value="NZ_JAROAS010000013.1"/>
</dbReference>
<comment type="subcellular location">
    <subcellularLocation>
        <location evidence="2">Cell membrane</location>
        <topology evidence="2">Multi-pass membrane protein</topology>
    </subcellularLocation>
</comment>
<keyword evidence="7 14" id="KW-0812">Transmembrane</keyword>
<evidence type="ECO:0000256" key="2">
    <source>
        <dbReference type="ARBA" id="ARBA00004651"/>
    </source>
</evidence>
<dbReference type="PRINTS" id="PR00344">
    <property type="entry name" value="BCTRLSENSOR"/>
</dbReference>
<comment type="caution">
    <text evidence="16">The sequence shown here is derived from an EMBL/GenBank/DDBJ whole genome shotgun (WGS) entry which is preliminary data.</text>
</comment>
<dbReference type="InterPro" id="IPR036097">
    <property type="entry name" value="HisK_dim/P_sf"/>
</dbReference>
<dbReference type="Gene3D" id="1.10.287.130">
    <property type="match status" value="1"/>
</dbReference>
<keyword evidence="4" id="KW-1003">Cell membrane</keyword>
<keyword evidence="11 14" id="KW-1133">Transmembrane helix</keyword>
<keyword evidence="5" id="KW-0597">Phosphoprotein</keyword>
<dbReference type="InterPro" id="IPR050398">
    <property type="entry name" value="HssS/ArlS-like"/>
</dbReference>
<dbReference type="InterPro" id="IPR004358">
    <property type="entry name" value="Sig_transdc_His_kin-like_C"/>
</dbReference>
<feature type="transmembrane region" description="Helical" evidence="14">
    <location>
        <begin position="316"/>
        <end position="333"/>
    </location>
</feature>
<comment type="catalytic activity">
    <reaction evidence="1">
        <text>ATP + protein L-histidine = ADP + protein N-phospho-L-histidine.</text>
        <dbReference type="EC" id="2.7.13.3"/>
    </reaction>
</comment>
<gene>
    <name evidence="16" type="ORF">P5F74_08625</name>
</gene>
<evidence type="ECO:0000256" key="7">
    <source>
        <dbReference type="ARBA" id="ARBA00022692"/>
    </source>
</evidence>
<evidence type="ECO:0000256" key="12">
    <source>
        <dbReference type="ARBA" id="ARBA00023012"/>
    </source>
</evidence>
<dbReference type="SMART" id="SM00387">
    <property type="entry name" value="HATPase_c"/>
    <property type="match status" value="1"/>
</dbReference>
<dbReference type="Pfam" id="PF02518">
    <property type="entry name" value="HATPase_c"/>
    <property type="match status" value="1"/>
</dbReference>
<sequence length="734" mass="84373">MATKWKSRWKQIGWLFLLSAGIGSLFVVLYYSDTYTYKNYYKTPTFQHELDDFLTKVVQFEFKDQTLEEEIEAIKVTEEDLNEYRYEYGAEFGDIQSIHQHYQDELEWNELDEGSEMAQVLREQRDKDIAAVREIFDDEALTARIQAEKEQQLKDQFVYLERERQIFHRLESTFHYYFISHETGDVYTNMDHVVKSRWEESFDEDSMEMYQSYTDMNGLMESNYPFYNSEGWFLSEATATTNEETNMSYEGAIGIPSDRTSAITSAADDYRKRQLSLVGLALLGVGLVTTAGRSFRRIRNELAESTKGLKLERVPTDLLLGIAIILSILLLIFGDQFANNLLYLSEYSTASTLFSLAMFLLCIGLLFIVVYRCLTMKKTESLKELAKRSIMYRFTTMIKEAFEHRSVGIQLSLLLGTVFLFGVGFPLFFIEAIFLLFYFIALLLVGLPLFILLLKRVGYFNNLIKESKKIVAGEAAEPLPIKGGAVLSDLAQTLNQLKEGLQHSQQNQLKSERLKTELITNVSHDLRTPLTSVITYTELLKNDNLSHEERASYIDIIDRKSQRLKLLIEDLFEASKMASGNVELKKETIDLNQLLKQALAESNQAIEASSLHFRVKEESEPLYAKVDGQKLWRVFDNLLTNILRYALPETRVYIHARKEENRIKISFKNVTNYELGENIDELFERFKRGDSSRHTEGSGLGLAIAKSIAQLHGGDVQLEVDGDLFKATVLLPAL</sequence>
<evidence type="ECO:0000256" key="9">
    <source>
        <dbReference type="ARBA" id="ARBA00022777"/>
    </source>
</evidence>
<dbReference type="InterPro" id="IPR005467">
    <property type="entry name" value="His_kinase_dom"/>
</dbReference>
<name>A0ABU6NJ03_9BACI</name>
<evidence type="ECO:0000256" key="5">
    <source>
        <dbReference type="ARBA" id="ARBA00022553"/>
    </source>
</evidence>
<dbReference type="Gene3D" id="3.30.565.10">
    <property type="entry name" value="Histidine kinase-like ATPase, C-terminal domain"/>
    <property type="match status" value="1"/>
</dbReference>
<evidence type="ECO:0000256" key="11">
    <source>
        <dbReference type="ARBA" id="ARBA00022989"/>
    </source>
</evidence>
<evidence type="ECO:0000313" key="17">
    <source>
        <dbReference type="Proteomes" id="UP001341820"/>
    </source>
</evidence>
<dbReference type="PROSITE" id="PS50109">
    <property type="entry name" value="HIS_KIN"/>
    <property type="match status" value="1"/>
</dbReference>